<feature type="compositionally biased region" description="Low complexity" evidence="12">
    <location>
        <begin position="79"/>
        <end position="93"/>
    </location>
</feature>
<feature type="binding site" evidence="9">
    <location>
        <begin position="584"/>
        <end position="587"/>
    </location>
    <ligand>
        <name>GTP</name>
        <dbReference type="ChEBI" id="CHEBI:37565"/>
    </ligand>
</feature>
<dbReference type="SUPFAM" id="SSF50447">
    <property type="entry name" value="Translation proteins"/>
    <property type="match status" value="2"/>
</dbReference>
<feature type="compositionally biased region" description="Low complexity" evidence="12">
    <location>
        <begin position="259"/>
        <end position="282"/>
    </location>
</feature>
<feature type="compositionally biased region" description="Basic and acidic residues" evidence="12">
    <location>
        <begin position="230"/>
        <end position="240"/>
    </location>
</feature>
<dbReference type="Gene3D" id="3.40.50.300">
    <property type="entry name" value="P-loop containing nucleotide triphosphate hydrolases"/>
    <property type="match status" value="1"/>
</dbReference>
<evidence type="ECO:0000256" key="8">
    <source>
        <dbReference type="ARBA" id="ARBA00023134"/>
    </source>
</evidence>
<keyword evidence="4 9" id="KW-0963">Cytoplasm</keyword>
<feature type="binding site" evidence="9">
    <location>
        <begin position="484"/>
        <end position="491"/>
    </location>
    <ligand>
        <name>GTP</name>
        <dbReference type="ChEBI" id="CHEBI:37565"/>
    </ligand>
</feature>
<protein>
    <recommendedName>
        <fullName evidence="3 9">Translation initiation factor IF-2</fullName>
    </recommendedName>
</protein>
<dbReference type="PANTHER" id="PTHR43381">
    <property type="entry name" value="TRANSLATION INITIATION FACTOR IF-2-RELATED"/>
    <property type="match status" value="1"/>
</dbReference>
<sequence>MGKTKVSELAQKLGLDSKEVMERLQKAGVEVKSERSFLEDEDLRKFEAQASPQTEVVEEERITSGVIRRRRKDVKPTTEAVAVESSSQVASASAEEKLSVPASTVTTEKPSVSEPSTVAPKEEAEPPSPSSHAPVSKDEPKEVVAEAPIVSQPEPQVVEKPVATVTSKEKSIESEVVVAAKSAVKTPEVKPTSTARPMTETKEREPQKATASRAKILGRVELPASAMQDNRGRDAGRPERSGGAAPGRRAPATREERPGTGAPRPTGGAPRPAGGSPRPAGGAPRGAGDAGSGRSFGGPAGGAPRGARGPSIPAPSTEVFPAKEARGGKKNKKGKGADYSDGSVGSDGAKRRQKREVFEPERGDRLRRGRKGAKAVKKTEVTVSKAIKRIIRISDVITVGELAKRMGVKANDLIKELMRQGTMVTINHPLDFETAALLANEFNYEVENVAFDEETVLEHASSRAGEAESLENLLPRPPVVTIMGHVDHGKTSLLDAIRATNVTEGEAGGITQHIGAYDVELGGKKVAFLDTPGHEAFTAMRARGAKSTDIVVLVVAADDGVMPQTKEAINHAKAAEVPILVAINKIDKPDANPDKVKQELTEFGMLPEEWGGETIYVEVSAKQRINIDQLLEMILLQAEVMDLKANPNKRAKGVIVEARLDRGRGPVATVLVQEGTLRIGDPIVTGVHYGRVRTMVDDRGGRVEAAGPSCPVEVTGLSGVPEAGDSFHSVEDEKTAKEVAQHRAQKVREAELAKSSKISLEQLYARIKEGDVKELKIIIKGDVQGSVEAVKDSLLKLSTDACRLIVIHTGVGGIIESDITLASASDAIVLGFNVRPEPKAASMAESEGVDIRLYNIIYDAVADIRDAMEGLLAPTLREKYLGRAEVRDTFVVSKVGTIAGSYVVDGKIVRGASVRLVRDNVVIWEGRMSSLKRFKDDVREVANNYECGIGLENYNDVKIGDVIEAFEIESIKTSL</sequence>
<dbReference type="FunFam" id="2.40.30.10:FF:000008">
    <property type="entry name" value="Translation initiation factor IF-2"/>
    <property type="match status" value="1"/>
</dbReference>
<evidence type="ECO:0000256" key="6">
    <source>
        <dbReference type="ARBA" id="ARBA00022741"/>
    </source>
</evidence>
<dbReference type="InterPro" id="IPR000178">
    <property type="entry name" value="TF_IF2_bacterial-like"/>
</dbReference>
<dbReference type="SUPFAM" id="SSF52540">
    <property type="entry name" value="P-loop containing nucleoside triphosphate hydrolases"/>
    <property type="match status" value="1"/>
</dbReference>
<comment type="caution">
    <text evidence="14">The sequence shown here is derived from an EMBL/GenBank/DDBJ whole genome shotgun (WGS) entry which is preliminary data.</text>
</comment>
<feature type="compositionally biased region" description="Gly residues" evidence="12">
    <location>
        <begin position="283"/>
        <end position="304"/>
    </location>
</feature>
<feature type="region of interest" description="Disordered" evidence="12">
    <location>
        <begin position="68"/>
        <end position="161"/>
    </location>
</feature>
<evidence type="ECO:0000256" key="3">
    <source>
        <dbReference type="ARBA" id="ARBA00020675"/>
    </source>
</evidence>
<dbReference type="FunFam" id="2.40.30.10:FF:000007">
    <property type="entry name" value="Translation initiation factor IF-2"/>
    <property type="match status" value="1"/>
</dbReference>
<dbReference type="Gene3D" id="1.10.10.2480">
    <property type="match status" value="1"/>
</dbReference>
<dbReference type="FunFam" id="3.40.50.10050:FF:000001">
    <property type="entry name" value="Translation initiation factor IF-2"/>
    <property type="match status" value="1"/>
</dbReference>
<feature type="compositionally biased region" description="Low complexity" evidence="12">
    <location>
        <begin position="305"/>
        <end position="315"/>
    </location>
</feature>
<dbReference type="FunFam" id="3.40.50.300:FF:000019">
    <property type="entry name" value="Translation initiation factor IF-2"/>
    <property type="match status" value="1"/>
</dbReference>
<dbReference type="Pfam" id="PF04760">
    <property type="entry name" value="IF2_N"/>
    <property type="match status" value="2"/>
</dbReference>
<dbReference type="InterPro" id="IPR004161">
    <property type="entry name" value="EFTu-like_2"/>
</dbReference>
<dbReference type="GO" id="GO:0005525">
    <property type="term" value="F:GTP binding"/>
    <property type="evidence" value="ECO:0007669"/>
    <property type="project" value="UniProtKB-KW"/>
</dbReference>
<accession>A0A550JLI4</accession>
<comment type="similarity">
    <text evidence="2 9 10">Belongs to the TRAFAC class translation factor GTPase superfamily. Classic translation factor GTPase family. IF-2 subfamily.</text>
</comment>
<dbReference type="NCBIfam" id="TIGR00231">
    <property type="entry name" value="small_GTP"/>
    <property type="match status" value="1"/>
</dbReference>
<name>A0A550JLI4_9BACT</name>
<dbReference type="EMBL" id="VJVV01000001">
    <property type="protein sequence ID" value="TRO84064.1"/>
    <property type="molecule type" value="Genomic_DNA"/>
</dbReference>
<dbReference type="SUPFAM" id="SSF52156">
    <property type="entry name" value="Initiation factor IF2/eIF5b, domain 3"/>
    <property type="match status" value="1"/>
</dbReference>
<dbReference type="SMART" id="SM00173">
    <property type="entry name" value="RAS"/>
    <property type="match status" value="1"/>
</dbReference>
<evidence type="ECO:0000256" key="9">
    <source>
        <dbReference type="HAMAP-Rule" id="MF_00100"/>
    </source>
</evidence>
<dbReference type="Pfam" id="PF00009">
    <property type="entry name" value="GTP_EFTU"/>
    <property type="match status" value="1"/>
</dbReference>
<evidence type="ECO:0000313" key="15">
    <source>
        <dbReference type="Proteomes" id="UP000317155"/>
    </source>
</evidence>
<dbReference type="InterPro" id="IPR036925">
    <property type="entry name" value="TIF_IF2_dom3_sf"/>
</dbReference>
<comment type="function">
    <text evidence="9 10">One of the essential components for the initiation of protein synthesis. Protects formylmethionyl-tRNA from spontaneous hydrolysis and promotes its binding to the 30S ribosomal subunits. Also involved in the hydrolysis of GTP during the formation of the 70S ribosomal complex.</text>
</comment>
<evidence type="ECO:0000256" key="2">
    <source>
        <dbReference type="ARBA" id="ARBA00007733"/>
    </source>
</evidence>
<dbReference type="OrthoDB" id="9811804at2"/>
<dbReference type="AlphaFoldDB" id="A0A550JLI4"/>
<dbReference type="InterPro" id="IPR027417">
    <property type="entry name" value="P-loop_NTPase"/>
</dbReference>
<dbReference type="InterPro" id="IPR023115">
    <property type="entry name" value="TIF_IF2_dom3"/>
</dbReference>
<keyword evidence="7 9" id="KW-0648">Protein biosynthesis</keyword>
<dbReference type="CDD" id="cd03702">
    <property type="entry name" value="IF2_mtIF2_II"/>
    <property type="match status" value="1"/>
</dbReference>
<feature type="compositionally biased region" description="Polar residues" evidence="12">
    <location>
        <begin position="101"/>
        <end position="116"/>
    </location>
</feature>
<evidence type="ECO:0000256" key="12">
    <source>
        <dbReference type="SAM" id="MobiDB-lite"/>
    </source>
</evidence>
<feature type="compositionally biased region" description="Basic and acidic residues" evidence="12">
    <location>
        <begin position="355"/>
        <end position="366"/>
    </location>
</feature>
<dbReference type="CDD" id="cd01887">
    <property type="entry name" value="IF2_eIF5B"/>
    <property type="match status" value="1"/>
</dbReference>
<evidence type="ECO:0000256" key="10">
    <source>
        <dbReference type="RuleBase" id="RU000644"/>
    </source>
</evidence>
<keyword evidence="8 9" id="KW-0342">GTP-binding</keyword>
<feature type="region of interest" description="Disordered" evidence="12">
    <location>
        <begin position="178"/>
        <end position="373"/>
    </location>
</feature>
<keyword evidence="5 9" id="KW-0396">Initiation factor</keyword>
<dbReference type="GO" id="GO:0005829">
    <property type="term" value="C:cytosol"/>
    <property type="evidence" value="ECO:0007669"/>
    <property type="project" value="TreeGrafter"/>
</dbReference>
<evidence type="ECO:0000256" key="4">
    <source>
        <dbReference type="ARBA" id="ARBA00022490"/>
    </source>
</evidence>
<evidence type="ECO:0000256" key="11">
    <source>
        <dbReference type="RuleBase" id="RU000645"/>
    </source>
</evidence>
<proteinExistence type="inferred from homology"/>
<organism evidence="14 15">
    <name type="scientific">Trichloromonas acetexigens</name>
    <dbReference type="NCBI Taxonomy" id="38815"/>
    <lineage>
        <taxon>Bacteria</taxon>
        <taxon>Pseudomonadati</taxon>
        <taxon>Thermodesulfobacteriota</taxon>
        <taxon>Desulfuromonadia</taxon>
        <taxon>Desulfuromonadales</taxon>
        <taxon>Trichloromonadaceae</taxon>
        <taxon>Trichloromonas</taxon>
    </lineage>
</organism>
<dbReference type="GO" id="GO:0003743">
    <property type="term" value="F:translation initiation factor activity"/>
    <property type="evidence" value="ECO:0007669"/>
    <property type="project" value="UniProtKB-UniRule"/>
</dbReference>
<dbReference type="Pfam" id="PF11987">
    <property type="entry name" value="IF-2"/>
    <property type="match status" value="1"/>
</dbReference>
<dbReference type="InterPro" id="IPR009000">
    <property type="entry name" value="Transl_B-barrel_sf"/>
</dbReference>
<dbReference type="InterPro" id="IPR044145">
    <property type="entry name" value="IF2_II"/>
</dbReference>
<dbReference type="PROSITE" id="PS51722">
    <property type="entry name" value="G_TR_2"/>
    <property type="match status" value="1"/>
</dbReference>
<keyword evidence="6 9" id="KW-0547">Nucleotide-binding</keyword>
<dbReference type="PROSITE" id="PS01176">
    <property type="entry name" value="IF2"/>
    <property type="match status" value="1"/>
</dbReference>
<dbReference type="PANTHER" id="PTHR43381:SF5">
    <property type="entry name" value="TR-TYPE G DOMAIN-CONTAINING PROTEIN"/>
    <property type="match status" value="1"/>
</dbReference>
<dbReference type="GO" id="GO:0003924">
    <property type="term" value="F:GTPase activity"/>
    <property type="evidence" value="ECO:0007669"/>
    <property type="project" value="UniProtKB-UniRule"/>
</dbReference>
<evidence type="ECO:0000313" key="14">
    <source>
        <dbReference type="EMBL" id="TRO84064.1"/>
    </source>
</evidence>
<keyword evidence="15" id="KW-1185">Reference proteome</keyword>
<gene>
    <name evidence="9 14" type="primary">infB</name>
    <name evidence="14" type="ORF">FL622_02470</name>
</gene>
<dbReference type="Gene3D" id="3.40.50.10050">
    <property type="entry name" value="Translation initiation factor IF- 2, domain 3"/>
    <property type="match status" value="1"/>
</dbReference>
<dbReference type="InterPro" id="IPR005225">
    <property type="entry name" value="Small_GTP-bd"/>
</dbReference>
<evidence type="ECO:0000256" key="7">
    <source>
        <dbReference type="ARBA" id="ARBA00022917"/>
    </source>
</evidence>
<dbReference type="InterPro" id="IPR053905">
    <property type="entry name" value="EF-G-like_DII"/>
</dbReference>
<dbReference type="CDD" id="cd03692">
    <property type="entry name" value="mtIF2_IVc"/>
    <property type="match status" value="1"/>
</dbReference>
<dbReference type="NCBIfam" id="TIGR00487">
    <property type="entry name" value="IF-2"/>
    <property type="match status" value="1"/>
</dbReference>
<feature type="compositionally biased region" description="Basic and acidic residues" evidence="12">
    <location>
        <begin position="135"/>
        <end position="144"/>
    </location>
</feature>
<dbReference type="Gene3D" id="2.40.30.10">
    <property type="entry name" value="Translation factors"/>
    <property type="match status" value="2"/>
</dbReference>
<evidence type="ECO:0000256" key="5">
    <source>
        <dbReference type="ARBA" id="ARBA00022540"/>
    </source>
</evidence>
<dbReference type="InterPro" id="IPR006847">
    <property type="entry name" value="IF2_N"/>
</dbReference>
<reference evidence="14 15" key="1">
    <citation type="submission" date="2019-07" db="EMBL/GenBank/DDBJ databases">
        <title>Insights of Desulfuromonas acetexigens electromicrobiology.</title>
        <authorList>
            <person name="Katuri K."/>
            <person name="Sapireddy V."/>
            <person name="Shaw D.R."/>
            <person name="Saikaly P."/>
        </authorList>
    </citation>
    <scope>NUCLEOTIDE SEQUENCE [LARGE SCALE GENOMIC DNA]</scope>
    <source>
        <strain evidence="14 15">2873</strain>
    </source>
</reference>
<evidence type="ECO:0000259" key="13">
    <source>
        <dbReference type="PROSITE" id="PS51722"/>
    </source>
</evidence>
<dbReference type="HAMAP" id="MF_00100_B">
    <property type="entry name" value="IF_2_B"/>
    <property type="match status" value="1"/>
</dbReference>
<feature type="domain" description="Tr-type G" evidence="13">
    <location>
        <begin position="475"/>
        <end position="644"/>
    </location>
</feature>
<dbReference type="Pfam" id="PF22042">
    <property type="entry name" value="EF-G_D2"/>
    <property type="match status" value="1"/>
</dbReference>
<evidence type="ECO:0000256" key="1">
    <source>
        <dbReference type="ARBA" id="ARBA00004496"/>
    </source>
</evidence>
<feature type="binding site" evidence="9">
    <location>
        <begin position="530"/>
        <end position="534"/>
    </location>
    <ligand>
        <name>GTP</name>
        <dbReference type="ChEBI" id="CHEBI:37565"/>
    </ligand>
</feature>
<feature type="region of interest" description="G-domain" evidence="9">
    <location>
        <begin position="478"/>
        <end position="626"/>
    </location>
</feature>
<dbReference type="Proteomes" id="UP000317155">
    <property type="component" value="Unassembled WGS sequence"/>
</dbReference>
<dbReference type="InterPro" id="IPR000795">
    <property type="entry name" value="T_Tr_GTP-bd_dom"/>
</dbReference>
<dbReference type="InterPro" id="IPR015760">
    <property type="entry name" value="TIF_IF2"/>
</dbReference>
<dbReference type="Pfam" id="PF03144">
    <property type="entry name" value="GTP_EFTU_D2"/>
    <property type="match status" value="1"/>
</dbReference>
<dbReference type="RefSeq" id="WP_092053208.1">
    <property type="nucleotide sequence ID" value="NZ_FOJJ01000001.1"/>
</dbReference>
<comment type="subcellular location">
    <subcellularLocation>
        <location evidence="1 9 11">Cytoplasm</location>
    </subcellularLocation>
</comment>
<feature type="compositionally biased region" description="Low complexity" evidence="12">
    <location>
        <begin position="241"/>
        <end position="250"/>
    </location>
</feature>